<dbReference type="AlphaFoldDB" id="A0A897NWS6"/>
<evidence type="ECO:0000313" key="1">
    <source>
        <dbReference type="EMBL" id="QSG15079.1"/>
    </source>
</evidence>
<gene>
    <name evidence="1" type="ORF">HSEST_1550</name>
</gene>
<protein>
    <submittedName>
        <fullName evidence="1">Uncharacterized protein</fullName>
    </submittedName>
</protein>
<dbReference type="GeneID" id="68858186"/>
<dbReference type="EMBL" id="CP064791">
    <property type="protein sequence ID" value="QSG15079.1"/>
    <property type="molecule type" value="Genomic_DNA"/>
</dbReference>
<reference evidence="1 2" key="1">
    <citation type="submission" date="2020-11" db="EMBL/GenBank/DDBJ databases">
        <title>Carbohydrate-dependent, anaerobic sulfur respiration: A novel catabolism in halophilic archaea.</title>
        <authorList>
            <person name="Sorokin D.Y."/>
            <person name="Messina E."/>
            <person name="Smedile F."/>
            <person name="La Cono V."/>
            <person name="Hallsworth J.E."/>
            <person name="Yakimov M.M."/>
        </authorList>
    </citation>
    <scope>NUCLEOTIDE SEQUENCE [LARGE SCALE GENOMIC DNA]</scope>
    <source>
        <strain evidence="1 2">HSR-Est</strain>
    </source>
</reference>
<proteinExistence type="predicted"/>
<keyword evidence="2" id="KW-1185">Reference proteome</keyword>
<name>A0A897NWS6_9EURY</name>
<dbReference type="RefSeq" id="WP_229120339.1">
    <property type="nucleotide sequence ID" value="NZ_CP064791.1"/>
</dbReference>
<sequence>MTVDRATCPHCGSLISADELEKLEVDSGGIAPMGAGKSSDTLYVCPSCNTILA</sequence>
<dbReference type="Proteomes" id="UP000663292">
    <property type="component" value="Chromosome"/>
</dbReference>
<accession>A0A897NWS6</accession>
<evidence type="ECO:0000313" key="2">
    <source>
        <dbReference type="Proteomes" id="UP000663292"/>
    </source>
</evidence>
<organism evidence="1 2">
    <name type="scientific">Halapricum desulfuricans</name>
    <dbReference type="NCBI Taxonomy" id="2841257"/>
    <lineage>
        <taxon>Archaea</taxon>
        <taxon>Methanobacteriati</taxon>
        <taxon>Methanobacteriota</taxon>
        <taxon>Stenosarchaea group</taxon>
        <taxon>Halobacteria</taxon>
        <taxon>Halobacteriales</taxon>
        <taxon>Haloarculaceae</taxon>
        <taxon>Halapricum</taxon>
    </lineage>
</organism>